<keyword evidence="8" id="KW-0804">Transcription</keyword>
<proteinExistence type="predicted"/>
<feature type="domain" description="C2H2-type" evidence="12">
    <location>
        <begin position="748"/>
        <end position="775"/>
    </location>
</feature>
<dbReference type="SMART" id="SM00355">
    <property type="entry name" value="ZnF_C2H2"/>
    <property type="match status" value="15"/>
</dbReference>
<dbReference type="GO" id="GO:0000978">
    <property type="term" value="F:RNA polymerase II cis-regulatory region sequence-specific DNA binding"/>
    <property type="evidence" value="ECO:0007669"/>
    <property type="project" value="TreeGrafter"/>
</dbReference>
<dbReference type="PROSITE" id="PS50157">
    <property type="entry name" value="ZINC_FINGER_C2H2_2"/>
    <property type="match status" value="10"/>
</dbReference>
<feature type="domain" description="C2H2-type" evidence="12">
    <location>
        <begin position="692"/>
        <end position="719"/>
    </location>
</feature>
<dbReference type="GO" id="GO:0005634">
    <property type="term" value="C:nucleus"/>
    <property type="evidence" value="ECO:0007669"/>
    <property type="project" value="UniProtKB-SubCell"/>
</dbReference>
<dbReference type="PROSITE" id="PS00028">
    <property type="entry name" value="ZINC_FINGER_C2H2_1"/>
    <property type="match status" value="11"/>
</dbReference>
<dbReference type="GO" id="GO:0008270">
    <property type="term" value="F:zinc ion binding"/>
    <property type="evidence" value="ECO:0007669"/>
    <property type="project" value="UniProtKB-KW"/>
</dbReference>
<feature type="compositionally biased region" description="Basic residues" evidence="11">
    <location>
        <begin position="762"/>
        <end position="771"/>
    </location>
</feature>
<feature type="region of interest" description="Disordered" evidence="11">
    <location>
        <begin position="759"/>
        <end position="780"/>
    </location>
</feature>
<accession>A0A146KNN1</accession>
<feature type="region of interest" description="Disordered" evidence="11">
    <location>
        <begin position="96"/>
        <end position="140"/>
    </location>
</feature>
<feature type="domain" description="C2H2-type" evidence="12">
    <location>
        <begin position="569"/>
        <end position="597"/>
    </location>
</feature>
<evidence type="ECO:0000256" key="9">
    <source>
        <dbReference type="ARBA" id="ARBA00023242"/>
    </source>
</evidence>
<dbReference type="PANTHER" id="PTHR24384:SF189">
    <property type="entry name" value="C2H2-TYPE DOMAIN-CONTAINING PROTEIN-RELATED"/>
    <property type="match status" value="1"/>
</dbReference>
<dbReference type="SUPFAM" id="SSF57667">
    <property type="entry name" value="beta-beta-alpha zinc fingers"/>
    <property type="match status" value="6"/>
</dbReference>
<dbReference type="Pfam" id="PF00096">
    <property type="entry name" value="zf-C2H2"/>
    <property type="match status" value="6"/>
</dbReference>
<evidence type="ECO:0000256" key="10">
    <source>
        <dbReference type="PROSITE-ProRule" id="PRU00042"/>
    </source>
</evidence>
<keyword evidence="2" id="KW-0479">Metal-binding</keyword>
<dbReference type="InterPro" id="IPR013087">
    <property type="entry name" value="Znf_C2H2_type"/>
</dbReference>
<name>A0A146KNN1_LYGHE</name>
<dbReference type="EMBL" id="GDHC01020591">
    <property type="protein sequence ID" value="JAP98037.1"/>
    <property type="molecule type" value="Transcribed_RNA"/>
</dbReference>
<evidence type="ECO:0000256" key="8">
    <source>
        <dbReference type="ARBA" id="ARBA00023163"/>
    </source>
</evidence>
<dbReference type="FunFam" id="3.30.160.60:FF:001450">
    <property type="entry name" value="zinc finger protein 774"/>
    <property type="match status" value="1"/>
</dbReference>
<gene>
    <name evidence="13" type="primary">Zfp26_14</name>
    <name evidence="13" type="ORF">g.55959</name>
</gene>
<evidence type="ECO:0000256" key="2">
    <source>
        <dbReference type="ARBA" id="ARBA00022723"/>
    </source>
</evidence>
<dbReference type="InterPro" id="IPR050752">
    <property type="entry name" value="C2H2-ZF_domain"/>
</dbReference>
<evidence type="ECO:0000256" key="6">
    <source>
        <dbReference type="ARBA" id="ARBA00023015"/>
    </source>
</evidence>
<keyword evidence="7" id="KW-0238">DNA-binding</keyword>
<dbReference type="Gene3D" id="3.30.160.60">
    <property type="entry name" value="Classic Zinc Finger"/>
    <property type="match status" value="9"/>
</dbReference>
<evidence type="ECO:0000256" key="11">
    <source>
        <dbReference type="SAM" id="MobiDB-lite"/>
    </source>
</evidence>
<feature type="domain" description="C2H2-type" evidence="12">
    <location>
        <begin position="543"/>
        <end position="569"/>
    </location>
</feature>
<sequence>MEGLVACPVCTLYLREGMSLNSHLETHPKDQVIEALVRAVSDRERASGLHPHSAIINPFQVVSEEHIFFGRQQVTTNILAPLMTYPIYQQQQVLHGSQHHEQFIQQPSQHAQLQQHPNQDDHSDARRHPEMPGQVATNVASPGNEVITTLINVQPGQQEFRQGSPETVPLPMVEVEEKCDYEEKVEEGHAPMVIHVSEDEESHSLVERATDETHRYTDAKPTSVIHTPLDHVNQSHSVIALTNVERDSSQDQFITSDFQDEDARHSEDFIDDSIHASEYGEDDDDDHHLIEHQRRLYLEEQEDDVEARSDSGLQNIQADECMPARGELSGHGSVNTVHSWDHDEIGMPAPIWEGKTESLKRYPCLYCDEDFPCPKERRVHVASIHCASDTKPELLKSQRAIMCIKCGLQLESLKDLRIHIKMEHKKVTRQCCVCQEEFKSQEEYTEHIVKVHPLECRTCGKTFKSKASLVGHAKIHLIVKPHACTLCPKTFITNQKLKEHMNGHTGYAPIQCNMCDKKFKRYSNLKQHKDTVHFQLKKQVKEFFCECGETFSSKKKLEWHQETHDDKPKQCMYCSERYIHMASLTRHIRKAHNNEYLPATGVKKKNVVCPICNLTFVDTSLRAHMKQHGTVKQFGCIVCGKKFYTKWNLHLHRWTHASRMSKPYKCTLCKSAFVRQSDLQAHIRAHFNSKPFTCNHCGMQFNRKHNWSRHEKEHLNEKKFVCNECGKTFHRQYYLVEHMRTHTGAKPFSCHICNKTSSTKSNHNKHIKTHHAREAVNTES</sequence>
<keyword evidence="4 10" id="KW-0863">Zinc-finger</keyword>
<feature type="domain" description="C2H2-type" evidence="12">
    <location>
        <begin position="720"/>
        <end position="747"/>
    </location>
</feature>
<evidence type="ECO:0000256" key="3">
    <source>
        <dbReference type="ARBA" id="ARBA00022737"/>
    </source>
</evidence>
<feature type="domain" description="C2H2-type" evidence="12">
    <location>
        <begin position="664"/>
        <end position="691"/>
    </location>
</feature>
<organism evidence="13">
    <name type="scientific">Lygus hesperus</name>
    <name type="common">Western plant bug</name>
    <dbReference type="NCBI Taxonomy" id="30085"/>
    <lineage>
        <taxon>Eukaryota</taxon>
        <taxon>Metazoa</taxon>
        <taxon>Ecdysozoa</taxon>
        <taxon>Arthropoda</taxon>
        <taxon>Hexapoda</taxon>
        <taxon>Insecta</taxon>
        <taxon>Pterygota</taxon>
        <taxon>Neoptera</taxon>
        <taxon>Paraneoptera</taxon>
        <taxon>Hemiptera</taxon>
        <taxon>Heteroptera</taxon>
        <taxon>Panheteroptera</taxon>
        <taxon>Cimicomorpha</taxon>
        <taxon>Miridae</taxon>
        <taxon>Mirini</taxon>
        <taxon>Lygus</taxon>
    </lineage>
</organism>
<feature type="domain" description="C2H2-type" evidence="12">
    <location>
        <begin position="454"/>
        <end position="481"/>
    </location>
</feature>
<feature type="domain" description="C2H2-type" evidence="12">
    <location>
        <begin position="510"/>
        <end position="538"/>
    </location>
</feature>
<evidence type="ECO:0000256" key="1">
    <source>
        <dbReference type="ARBA" id="ARBA00004123"/>
    </source>
</evidence>
<dbReference type="AlphaFoldDB" id="A0A146KNN1"/>
<dbReference type="FunFam" id="3.30.160.60:FF:000100">
    <property type="entry name" value="Zinc finger 45-like"/>
    <property type="match status" value="2"/>
</dbReference>
<evidence type="ECO:0000256" key="7">
    <source>
        <dbReference type="ARBA" id="ARBA00023125"/>
    </source>
</evidence>
<dbReference type="GO" id="GO:0000981">
    <property type="term" value="F:DNA-binding transcription factor activity, RNA polymerase II-specific"/>
    <property type="evidence" value="ECO:0007669"/>
    <property type="project" value="TreeGrafter"/>
</dbReference>
<comment type="subcellular location">
    <subcellularLocation>
        <location evidence="1">Nucleus</location>
    </subcellularLocation>
</comment>
<feature type="domain" description="C2H2-type" evidence="12">
    <location>
        <begin position="482"/>
        <end position="509"/>
    </location>
</feature>
<dbReference type="InterPro" id="IPR036236">
    <property type="entry name" value="Znf_C2H2_sf"/>
</dbReference>
<evidence type="ECO:0000313" key="13">
    <source>
        <dbReference type="EMBL" id="JAP98037.1"/>
    </source>
</evidence>
<reference evidence="13" key="1">
    <citation type="journal article" date="2016" name="Gigascience">
        <title>De novo construction of an expanded transcriptome assembly for the western tarnished plant bug, Lygus hesperus.</title>
        <authorList>
            <person name="Tassone E.E."/>
            <person name="Geib S.M."/>
            <person name="Hall B."/>
            <person name="Fabrick J.A."/>
            <person name="Brent C.S."/>
            <person name="Hull J.J."/>
        </authorList>
    </citation>
    <scope>NUCLEOTIDE SEQUENCE</scope>
</reference>
<protein>
    <submittedName>
        <fullName evidence="13">Zinc finger protein 26</fullName>
    </submittedName>
</protein>
<feature type="domain" description="C2H2-type" evidence="12">
    <location>
        <begin position="634"/>
        <end position="661"/>
    </location>
</feature>
<evidence type="ECO:0000256" key="5">
    <source>
        <dbReference type="ARBA" id="ARBA00022833"/>
    </source>
</evidence>
<feature type="compositionally biased region" description="Low complexity" evidence="11">
    <location>
        <begin position="105"/>
        <end position="117"/>
    </location>
</feature>
<dbReference type="PANTHER" id="PTHR24384">
    <property type="entry name" value="FINGER PUTATIVE TRANSCRIPTION FACTOR FAMILY-RELATED"/>
    <property type="match status" value="1"/>
</dbReference>
<keyword evidence="9" id="KW-0539">Nucleus</keyword>
<keyword evidence="6" id="KW-0805">Transcription regulation</keyword>
<evidence type="ECO:0000259" key="12">
    <source>
        <dbReference type="PROSITE" id="PS50157"/>
    </source>
</evidence>
<keyword evidence="5" id="KW-0862">Zinc</keyword>
<keyword evidence="3" id="KW-0677">Repeat</keyword>
<evidence type="ECO:0000256" key="4">
    <source>
        <dbReference type="ARBA" id="ARBA00022771"/>
    </source>
</evidence>
<feature type="compositionally biased region" description="Basic and acidic residues" evidence="11">
    <location>
        <begin position="118"/>
        <end position="130"/>
    </location>
</feature>